<gene>
    <name evidence="3" type="primary">LOC117550319</name>
</gene>
<dbReference type="RefSeq" id="XP_034078589.1">
    <property type="nucleotide sequence ID" value="XM_034222698.1"/>
</dbReference>
<sequence length="301" mass="34580">MKPSFIFPKQKDGRRCQQDYFNRVLINGEKIKRSWLMYSKKNDSLHCCCCKMFSQRNYILNREGLKDWKNASHLLKVHEESKEHNTNMATWKELDVRLARGLTIDMQEMALAQAERNRWRDVLTRFVAIIQSLAERNLALRGSTDTLNQPDNGNFLKEVELMAKFDPVIKQHVGRVASGAGSHTHYMGKIIQNELIDSISSKILDTIVEEIKTCKYFSIILNCTPDLSHKEQLSVIVRIVSLVDKPQVKEHFLGFLVAEQSTGESLTLLILKRLEELNIPFEDCRGQSYDNGANMKDGTSC</sequence>
<dbReference type="InterPro" id="IPR025398">
    <property type="entry name" value="DUF4371"/>
</dbReference>
<dbReference type="AlphaFoldDB" id="A0A6P8UMK6"/>
<organism evidence="2 3">
    <name type="scientific">Gymnodraco acuticeps</name>
    <name type="common">Antarctic dragonfish</name>
    <dbReference type="NCBI Taxonomy" id="8218"/>
    <lineage>
        <taxon>Eukaryota</taxon>
        <taxon>Metazoa</taxon>
        <taxon>Chordata</taxon>
        <taxon>Craniata</taxon>
        <taxon>Vertebrata</taxon>
        <taxon>Euteleostomi</taxon>
        <taxon>Actinopterygii</taxon>
        <taxon>Neopterygii</taxon>
        <taxon>Teleostei</taxon>
        <taxon>Neoteleostei</taxon>
        <taxon>Acanthomorphata</taxon>
        <taxon>Eupercaria</taxon>
        <taxon>Perciformes</taxon>
        <taxon>Notothenioidei</taxon>
        <taxon>Bathydraconidae</taxon>
        <taxon>Gymnodraco</taxon>
    </lineage>
</organism>
<dbReference type="OrthoDB" id="1750591at2759"/>
<dbReference type="PANTHER" id="PTHR45749:SF35">
    <property type="entry name" value="AC-LIKE TRANSPOSASE-RELATED"/>
    <property type="match status" value="1"/>
</dbReference>
<evidence type="ECO:0000313" key="2">
    <source>
        <dbReference type="Proteomes" id="UP000515161"/>
    </source>
</evidence>
<dbReference type="PANTHER" id="PTHR45749">
    <property type="match status" value="1"/>
</dbReference>
<proteinExistence type="predicted"/>
<dbReference type="GeneID" id="117550319"/>
<evidence type="ECO:0000313" key="3">
    <source>
        <dbReference type="RefSeq" id="XP_034078589.1"/>
    </source>
</evidence>
<evidence type="ECO:0000259" key="1">
    <source>
        <dbReference type="Pfam" id="PF14291"/>
    </source>
</evidence>
<keyword evidence="2" id="KW-1185">Reference proteome</keyword>
<protein>
    <submittedName>
        <fullName evidence="3">Zinc finger MYM-type protein 1-like</fullName>
    </submittedName>
</protein>
<dbReference type="KEGG" id="gacu:117550319"/>
<dbReference type="InParanoid" id="A0A6P8UMK6"/>
<dbReference type="Proteomes" id="UP000515161">
    <property type="component" value="Unplaced"/>
</dbReference>
<reference evidence="3" key="1">
    <citation type="submission" date="2025-08" db="UniProtKB">
        <authorList>
            <consortium name="RefSeq"/>
        </authorList>
    </citation>
    <scope>IDENTIFICATION</scope>
</reference>
<feature type="domain" description="DUF4371" evidence="1">
    <location>
        <begin position="99"/>
        <end position="297"/>
    </location>
</feature>
<dbReference type="Pfam" id="PF14291">
    <property type="entry name" value="DUF4371"/>
    <property type="match status" value="1"/>
</dbReference>
<accession>A0A6P8UMK6</accession>
<name>A0A6P8UMK6_GYMAC</name>